<evidence type="ECO:0000313" key="1">
    <source>
        <dbReference type="EMBL" id="MBW3117988.1"/>
    </source>
</evidence>
<dbReference type="EMBL" id="JAHWLI010000059">
    <property type="protein sequence ID" value="MBW3117988.1"/>
    <property type="molecule type" value="Genomic_DNA"/>
</dbReference>
<dbReference type="EMBL" id="CP076405">
    <property type="protein sequence ID" value="QWQ19769.1"/>
    <property type="molecule type" value="Genomic_DNA"/>
</dbReference>
<dbReference type="Proteomes" id="UP000682358">
    <property type="component" value="Chromosome"/>
</dbReference>
<reference evidence="1" key="2">
    <citation type="submission" date="2021-07" db="EMBL/GenBank/DDBJ databases">
        <authorList>
            <person name="Stanton E."/>
        </authorList>
    </citation>
    <scope>NUCLEOTIDE SEQUENCE</scope>
    <source>
        <strain evidence="1">2021EL-01139</strain>
    </source>
</reference>
<sequence length="613" mass="69080">MSKEYPEVVCDCKLPDDCTLEVEIEFGQQKETYRQNGIKKDFFHIIEFKGKNSFLAAELSDFNNIFNIEKNPESFLPEISVPFKVKTCSKVCVSNNPECPIGNVYGDVAYDFGQSTSYNNKVAQVPQGVKPIGEVKNTFVGKVTPAKALDIPLVYTKQFRQFGAEVMNPFTVLADLFVDLWNDLDDEYAVSRLKHTQEYRLSIAECGHKPFEPKMYNASINNNILLNAGAFVYQKFGSRSVFDTKFYLILQQKTKIDLTIAFNEKTTGQNDVARKKLTAQKNQALGHNGSKPHSGWTKSGTELTTSSIKFEGSISKILGMDSKKWSAELKHEYSQLKKKKELSLLEKVNKGVDSFNRLLSTAPDKSPSKYKQQEYELAKFELIYPTIKVSGSREIALTKNNQVMPKYDVYLRGDPFFGFKFTFDMIQAFAAYFGINTIVTVIRERGTQSEGKVNRGEDGAFIGVQLDLTFNLSLNCGVKYKTESDGITKFDEKSSDVHLSFTMSCVTNIRGGFRYYGISGFFKAEAKVTAVVKAAWVPNGNGEIVFYHEGIKAYASVEYGMGIGAQEEEESNGAVGAKKTNIKIEETTKPLDKEWIIHEPLSKEKSQYRWLLF</sequence>
<reference evidence="2" key="1">
    <citation type="submission" date="2021-06" db="EMBL/GenBank/DDBJ databases">
        <title>Emergence of genetically related NDM-1-producing Providencia rettgeri strains in Argentina.</title>
        <authorList>
            <person name="Pasteran F."/>
            <person name="Meo A."/>
            <person name="Gomez S."/>
            <person name="Derdoy L."/>
            <person name="Albronoz E."/>
            <person name="Faccone D."/>
            <person name="Guerriero L."/>
            <person name="Archuby D."/>
            <person name="Tarzia A."/>
            <person name="Lopez M."/>
            <person name="Corso A."/>
        </authorList>
    </citation>
    <scope>NUCLEOTIDE SEQUENCE</scope>
    <source>
        <strain evidence="2">PreM15628</strain>
    </source>
</reference>
<dbReference type="Proteomes" id="UP001155882">
    <property type="component" value="Unassembled WGS sequence"/>
</dbReference>
<name>A0AAE3CWV3_PRORE</name>
<protein>
    <submittedName>
        <fullName evidence="1">Uncharacterized protein</fullName>
    </submittedName>
</protein>
<gene>
    <name evidence="2" type="ORF">KOF27_14225</name>
    <name evidence="1" type="ORF">KYI77_16185</name>
</gene>
<evidence type="ECO:0000313" key="2">
    <source>
        <dbReference type="EMBL" id="QWQ19769.1"/>
    </source>
</evidence>
<organism evidence="1 3">
    <name type="scientific">Providencia rettgeri</name>
    <dbReference type="NCBI Taxonomy" id="587"/>
    <lineage>
        <taxon>Bacteria</taxon>
        <taxon>Pseudomonadati</taxon>
        <taxon>Pseudomonadota</taxon>
        <taxon>Gammaproteobacteria</taxon>
        <taxon>Enterobacterales</taxon>
        <taxon>Morganellaceae</taxon>
        <taxon>Providencia</taxon>
    </lineage>
</organism>
<evidence type="ECO:0000313" key="3">
    <source>
        <dbReference type="Proteomes" id="UP001155882"/>
    </source>
</evidence>
<proteinExistence type="predicted"/>
<accession>A0AAE3CWV3</accession>
<dbReference type="AlphaFoldDB" id="A0AAE3CWV3"/>
<dbReference type="RefSeq" id="WP_140170887.1">
    <property type="nucleotide sequence ID" value="NZ_CAHPQZ010000009.1"/>
</dbReference>